<name>A0ABW5Q5P6_9BACI</name>
<dbReference type="SUPFAM" id="SSF158379">
    <property type="entry name" value="YqgQ-like"/>
    <property type="match status" value="1"/>
</dbReference>
<reference evidence="2" key="1">
    <citation type="journal article" date="2019" name="Int. J. Syst. Evol. Microbiol.">
        <title>The Global Catalogue of Microorganisms (GCM) 10K type strain sequencing project: providing services to taxonomists for standard genome sequencing and annotation.</title>
        <authorList>
            <consortium name="The Broad Institute Genomics Platform"/>
            <consortium name="The Broad Institute Genome Sequencing Center for Infectious Disease"/>
            <person name="Wu L."/>
            <person name="Ma J."/>
        </authorList>
    </citation>
    <scope>NUCLEOTIDE SEQUENCE [LARGE SCALE GENOMIC DNA]</scope>
    <source>
        <strain evidence="2">TISTR 1858</strain>
    </source>
</reference>
<dbReference type="Gene3D" id="1.10.287.760">
    <property type="entry name" value="YqgQ-like"/>
    <property type="match status" value="1"/>
</dbReference>
<dbReference type="InterPro" id="IPR023164">
    <property type="entry name" value="YqgQ-like_sf"/>
</dbReference>
<dbReference type="InterPro" id="IPR009256">
    <property type="entry name" value="YqgQ-like"/>
</dbReference>
<protein>
    <submittedName>
        <fullName evidence="1">YqgQ family protein</fullName>
    </submittedName>
</protein>
<dbReference type="RefSeq" id="WP_379564445.1">
    <property type="nucleotide sequence ID" value="NZ_CP085256.1"/>
</dbReference>
<dbReference type="Proteomes" id="UP001597451">
    <property type="component" value="Unassembled WGS sequence"/>
</dbReference>
<evidence type="ECO:0000313" key="2">
    <source>
        <dbReference type="Proteomes" id="UP001597451"/>
    </source>
</evidence>
<gene>
    <name evidence="1" type="ORF">ACFSUN_18825</name>
</gene>
<accession>A0ABW5Q5P6</accession>
<sequence>MKTVYDVQQLLKRYGSFIYTGDRLGDLELMDMELTELYKWNFISNQDYTFAKLLLRKQMEQLKKETGESDSNGTT</sequence>
<dbReference type="Pfam" id="PF06014">
    <property type="entry name" value="YqgQ-like"/>
    <property type="match status" value="1"/>
</dbReference>
<keyword evidence="2" id="KW-1185">Reference proteome</keyword>
<dbReference type="EMBL" id="JBHUMX010000045">
    <property type="protein sequence ID" value="MFD2630829.1"/>
    <property type="molecule type" value="Genomic_DNA"/>
</dbReference>
<proteinExistence type="predicted"/>
<evidence type="ECO:0000313" key="1">
    <source>
        <dbReference type="EMBL" id="MFD2630829.1"/>
    </source>
</evidence>
<comment type="caution">
    <text evidence="1">The sequence shown here is derived from an EMBL/GenBank/DDBJ whole genome shotgun (WGS) entry which is preliminary data.</text>
</comment>
<organism evidence="1 2">
    <name type="scientific">Oceanobacillus kapialis</name>
    <dbReference type="NCBI Taxonomy" id="481353"/>
    <lineage>
        <taxon>Bacteria</taxon>
        <taxon>Bacillati</taxon>
        <taxon>Bacillota</taxon>
        <taxon>Bacilli</taxon>
        <taxon>Bacillales</taxon>
        <taxon>Bacillaceae</taxon>
        <taxon>Oceanobacillus</taxon>
    </lineage>
</organism>